<dbReference type="AlphaFoldDB" id="A0A1L3NGJ3"/>
<accession>A0A1L3NGJ3</accession>
<dbReference type="Proteomes" id="UP000182204">
    <property type="component" value="Chromosome"/>
</dbReference>
<dbReference type="EMBL" id="CP013243">
    <property type="protein sequence ID" value="APH15260.1"/>
    <property type="molecule type" value="Genomic_DNA"/>
</dbReference>
<proteinExistence type="predicted"/>
<reference evidence="1 2" key="1">
    <citation type="submission" date="2015-11" db="EMBL/GenBank/DDBJ databases">
        <authorList>
            <person name="Hill K.K."/>
            <person name="Shirey T.B."/>
            <person name="Raphael B."/>
            <person name="Daligault H.E."/>
            <person name="Davenport K.W."/>
            <person name="Bruce D.C."/>
            <person name="Foley B.T."/>
            <person name="Johnson S.L."/>
        </authorList>
    </citation>
    <scope>NUCLEOTIDE SEQUENCE [LARGE SCALE GENOMIC DNA]</scope>
    <source>
        <strain evidence="1 2">CDC_1632</strain>
    </source>
</reference>
<gene>
    <name evidence="1" type="ORF">NPD5_2132</name>
</gene>
<organism evidence="1 2">
    <name type="scientific">Clostridium sporogenes</name>
    <dbReference type="NCBI Taxonomy" id="1509"/>
    <lineage>
        <taxon>Bacteria</taxon>
        <taxon>Bacillati</taxon>
        <taxon>Bacillota</taxon>
        <taxon>Clostridia</taxon>
        <taxon>Eubacteriales</taxon>
        <taxon>Clostridiaceae</taxon>
        <taxon>Clostridium</taxon>
    </lineage>
</organism>
<sequence length="127" mass="14931">MNDNLINKKEKYEELAQKTTTKYRKDMKAIKGIIEVIENNGEIKEDDTFETIIFKKYLELENVKKVADYINSLGYRVETQSYIGERKYTSIDISKIIAHDAPVERKLKSVVQELHCKNSIAMMKKYF</sequence>
<dbReference type="RefSeq" id="WP_072585771.1">
    <property type="nucleotide sequence ID" value="NZ_CP013243.1"/>
</dbReference>
<evidence type="ECO:0000313" key="2">
    <source>
        <dbReference type="Proteomes" id="UP000182204"/>
    </source>
</evidence>
<protein>
    <submittedName>
        <fullName evidence="1">Uncharacterized protein</fullName>
    </submittedName>
</protein>
<name>A0A1L3NGJ3_CLOSG</name>
<evidence type="ECO:0000313" key="1">
    <source>
        <dbReference type="EMBL" id="APH15260.1"/>
    </source>
</evidence>